<dbReference type="Gene3D" id="1.20.120.1690">
    <property type="match status" value="1"/>
</dbReference>
<reference evidence="3 4" key="1">
    <citation type="submission" date="2020-09" db="EMBL/GenBank/DDBJ databases">
        <title>A novel species.</title>
        <authorList>
            <person name="Gao J."/>
        </authorList>
    </citation>
    <scope>NUCLEOTIDE SEQUENCE [LARGE SCALE GENOMIC DNA]</scope>
    <source>
        <strain evidence="3 4">CRXT-Y-14</strain>
    </source>
</reference>
<dbReference type="Proteomes" id="UP000516428">
    <property type="component" value="Chromosome"/>
</dbReference>
<dbReference type="AlphaFoldDB" id="A0A7H1B5C2"/>
<dbReference type="InterPro" id="IPR036465">
    <property type="entry name" value="vWFA_dom_sf"/>
</dbReference>
<protein>
    <recommendedName>
        <fullName evidence="2">VWFA domain-containing protein</fullName>
    </recommendedName>
</protein>
<sequence>MTPPATSGPARTTDGGPAAPYDTTLVVRVDEPDLVPDRRVPGEPATLRATLQVTASDGADGDAADPRALAVALALDLGQERRPELVRAVREALPALPAGAHFAVLAAGPGRYYPDAGQSAWAPADRDHRRAAVFALGAAPLAPAATPRTTGYDGWLAAARELFAGCERPLRRLLLVTDGSATRADALDRELDACGAEFGCEVIAVGDRWDYRPLDRIATRLRGTAEAAGPDFAPPLAAAVRRACRRAVPELPLEIRTRPGVELDSLVQFTPEHRRLDPHPAHPTHPHHHRFAALPWDPSGAPSEFLLTLRADDTADVLGEELQFATVSLGDLHAAVTARWLAPGPPPARTAAHTPEDTTADSRILDSRHRMVDHLQKGLEALDAGRRTDAEEHLGRAAAAAHRLGEDWVLDEIRAHARIIDAATGRTEARLPADPHRIGVTLLHLSTRSAGRGPRRPHPGGATPTGPCPDPACAEPAVPGARYCVRCGRRLT</sequence>
<evidence type="ECO:0000259" key="2">
    <source>
        <dbReference type="Pfam" id="PF13768"/>
    </source>
</evidence>
<accession>A0A7H1B5C2</accession>
<keyword evidence="4" id="KW-1185">Reference proteome</keyword>
<evidence type="ECO:0000313" key="3">
    <source>
        <dbReference type="EMBL" id="QNS03927.1"/>
    </source>
</evidence>
<evidence type="ECO:0000313" key="4">
    <source>
        <dbReference type="Proteomes" id="UP000516428"/>
    </source>
</evidence>
<name>A0A7H1B5C2_9ACTN</name>
<dbReference type="InterPro" id="IPR002035">
    <property type="entry name" value="VWF_A"/>
</dbReference>
<feature type="region of interest" description="Disordered" evidence="1">
    <location>
        <begin position="447"/>
        <end position="470"/>
    </location>
</feature>
<proteinExistence type="predicted"/>
<feature type="region of interest" description="Disordered" evidence="1">
    <location>
        <begin position="1"/>
        <end position="23"/>
    </location>
</feature>
<dbReference type="RefSeq" id="WP_188336670.1">
    <property type="nucleotide sequence ID" value="NZ_CP061281.1"/>
</dbReference>
<feature type="domain" description="VWFA" evidence="2">
    <location>
        <begin position="71"/>
        <end position="226"/>
    </location>
</feature>
<gene>
    <name evidence="3" type="ORF">IAG42_10015</name>
</gene>
<dbReference type="EMBL" id="CP061281">
    <property type="protein sequence ID" value="QNS03927.1"/>
    <property type="molecule type" value="Genomic_DNA"/>
</dbReference>
<organism evidence="3 4">
    <name type="scientific">Streptomyces xanthii</name>
    <dbReference type="NCBI Taxonomy" id="2768069"/>
    <lineage>
        <taxon>Bacteria</taxon>
        <taxon>Bacillati</taxon>
        <taxon>Actinomycetota</taxon>
        <taxon>Actinomycetes</taxon>
        <taxon>Kitasatosporales</taxon>
        <taxon>Streptomycetaceae</taxon>
        <taxon>Streptomyces</taxon>
    </lineage>
</organism>
<dbReference type="Gene3D" id="3.40.50.410">
    <property type="entry name" value="von Willebrand factor, type A domain"/>
    <property type="match status" value="1"/>
</dbReference>
<dbReference type="Pfam" id="PF13768">
    <property type="entry name" value="VWA_3"/>
    <property type="match status" value="1"/>
</dbReference>
<dbReference type="KEGG" id="sxn:IAG42_10015"/>
<evidence type="ECO:0000256" key="1">
    <source>
        <dbReference type="SAM" id="MobiDB-lite"/>
    </source>
</evidence>